<dbReference type="Proteomes" id="UP000838749">
    <property type="component" value="Unassembled WGS sequence"/>
</dbReference>
<proteinExistence type="predicted"/>
<comment type="caution">
    <text evidence="1">The sequence shown here is derived from an EMBL/GenBank/DDBJ whole genome shotgun (WGS) entry which is preliminary data.</text>
</comment>
<organism evidence="1 2">
    <name type="scientific">Paenibacillus pseudetheri</name>
    <dbReference type="NCBI Taxonomy" id="2897682"/>
    <lineage>
        <taxon>Bacteria</taxon>
        <taxon>Bacillati</taxon>
        <taxon>Bacillota</taxon>
        <taxon>Bacilli</taxon>
        <taxon>Bacillales</taxon>
        <taxon>Paenibacillaceae</taxon>
        <taxon>Paenibacillus</taxon>
    </lineage>
</organism>
<name>A0ABN8FUN0_9BACL</name>
<evidence type="ECO:0000313" key="2">
    <source>
        <dbReference type="Proteomes" id="UP000838749"/>
    </source>
</evidence>
<gene>
    <name evidence="1" type="ORF">PAECIP111894_05002</name>
</gene>
<dbReference type="RefSeq" id="WP_234540676.1">
    <property type="nucleotide sequence ID" value="NZ_CAKMAB010000040.1"/>
</dbReference>
<evidence type="ECO:0000313" key="1">
    <source>
        <dbReference type="EMBL" id="CAH1058816.1"/>
    </source>
</evidence>
<dbReference type="EMBL" id="CAKMAB010000040">
    <property type="protein sequence ID" value="CAH1058816.1"/>
    <property type="molecule type" value="Genomic_DNA"/>
</dbReference>
<protein>
    <submittedName>
        <fullName evidence="1">Uncharacterized protein</fullName>
    </submittedName>
</protein>
<sequence>MKVIEQIRYHREQIWYWTKALQHAKGARDEYMEQQALRERRNHTIMLNDLWASPAEQLGVCV</sequence>
<accession>A0ABN8FUN0</accession>
<reference evidence="1" key="1">
    <citation type="submission" date="2021-12" db="EMBL/GenBank/DDBJ databases">
        <authorList>
            <person name="Criscuolo A."/>
        </authorList>
    </citation>
    <scope>NUCLEOTIDE SEQUENCE</scope>
    <source>
        <strain evidence="1">CIP111894</strain>
    </source>
</reference>
<keyword evidence="2" id="KW-1185">Reference proteome</keyword>